<feature type="domain" description="Cytochrome b561 bacterial/Ni-hydrogenase" evidence="15">
    <location>
        <begin position="170"/>
        <end position="375"/>
    </location>
</feature>
<evidence type="ECO:0000256" key="7">
    <source>
        <dbReference type="ARBA" id="ARBA00022692"/>
    </source>
</evidence>
<keyword evidence="6" id="KW-0349">Heme</keyword>
<dbReference type="AlphaFoldDB" id="A0A8B2NQR7"/>
<proteinExistence type="inferred from homology"/>
<dbReference type="Pfam" id="PF01292">
    <property type="entry name" value="Ni_hydr_CYTB"/>
    <property type="match status" value="1"/>
</dbReference>
<comment type="caution">
    <text evidence="16">The sequence shown here is derived from an EMBL/GenBank/DDBJ whole genome shotgun (WGS) entry which is preliminary data.</text>
</comment>
<dbReference type="NCBIfam" id="TIGR01583">
    <property type="entry name" value="formate-DH-gamm"/>
    <property type="match status" value="1"/>
</dbReference>
<organism evidence="16 17">
    <name type="scientific">Acuticoccus sediminis</name>
    <dbReference type="NCBI Taxonomy" id="2184697"/>
    <lineage>
        <taxon>Bacteria</taxon>
        <taxon>Pseudomonadati</taxon>
        <taxon>Pseudomonadota</taxon>
        <taxon>Alphaproteobacteria</taxon>
        <taxon>Hyphomicrobiales</taxon>
        <taxon>Amorphaceae</taxon>
        <taxon>Acuticoccus</taxon>
    </lineage>
</organism>
<evidence type="ECO:0000256" key="12">
    <source>
        <dbReference type="ARBA" id="ARBA00023136"/>
    </source>
</evidence>
<evidence type="ECO:0000259" key="15">
    <source>
        <dbReference type="Pfam" id="PF01292"/>
    </source>
</evidence>
<protein>
    <submittedName>
        <fullName evidence="16">Formate dehydrogenase subunit gamma</fullName>
    </submittedName>
</protein>
<dbReference type="InterPro" id="IPR051817">
    <property type="entry name" value="FDH_cytochrome_b556_subunit"/>
</dbReference>
<keyword evidence="4" id="KW-0813">Transport</keyword>
<feature type="transmembrane region" description="Helical" evidence="14">
    <location>
        <begin position="226"/>
        <end position="246"/>
    </location>
</feature>
<comment type="subcellular location">
    <subcellularLocation>
        <location evidence="2">Cell membrane</location>
        <topology evidence="2">Multi-pass membrane protein</topology>
    </subcellularLocation>
</comment>
<evidence type="ECO:0000256" key="14">
    <source>
        <dbReference type="SAM" id="Phobius"/>
    </source>
</evidence>
<comment type="cofactor">
    <cofactor evidence="1">
        <name>heme</name>
        <dbReference type="ChEBI" id="CHEBI:30413"/>
    </cofactor>
</comment>
<keyword evidence="8" id="KW-0479">Metal-binding</keyword>
<dbReference type="GO" id="GO:0022904">
    <property type="term" value="P:respiratory electron transport chain"/>
    <property type="evidence" value="ECO:0007669"/>
    <property type="project" value="InterPro"/>
</dbReference>
<evidence type="ECO:0000256" key="5">
    <source>
        <dbReference type="ARBA" id="ARBA00022475"/>
    </source>
</evidence>
<dbReference type="EMBL" id="QHHQ01000004">
    <property type="protein sequence ID" value="RAI00338.1"/>
    <property type="molecule type" value="Genomic_DNA"/>
</dbReference>
<keyword evidence="10 14" id="KW-1133">Transmembrane helix</keyword>
<evidence type="ECO:0000256" key="1">
    <source>
        <dbReference type="ARBA" id="ARBA00001971"/>
    </source>
</evidence>
<dbReference type="OrthoDB" id="9790598at2"/>
<evidence type="ECO:0000256" key="6">
    <source>
        <dbReference type="ARBA" id="ARBA00022617"/>
    </source>
</evidence>
<evidence type="ECO:0000256" key="4">
    <source>
        <dbReference type="ARBA" id="ARBA00022448"/>
    </source>
</evidence>
<dbReference type="InterPro" id="IPR011577">
    <property type="entry name" value="Cyt_b561_bac/Ni-Hgenase"/>
</dbReference>
<name>A0A8B2NQR7_9HYPH</name>
<feature type="transmembrane region" description="Helical" evidence="14">
    <location>
        <begin position="177"/>
        <end position="198"/>
    </location>
</feature>
<evidence type="ECO:0000313" key="16">
    <source>
        <dbReference type="EMBL" id="RAI00338.1"/>
    </source>
</evidence>
<reference evidence="16 17" key="1">
    <citation type="submission" date="2018-05" db="EMBL/GenBank/DDBJ databases">
        <title>Acuticoccus sediminis sp. nov., isolated from deep-sea sediment of Indian Ocean.</title>
        <authorList>
            <person name="Liu X."/>
            <person name="Lai Q."/>
            <person name="Du Y."/>
            <person name="Sun F."/>
            <person name="Zhang X."/>
            <person name="Wang S."/>
            <person name="Shao Z."/>
        </authorList>
    </citation>
    <scope>NUCLEOTIDE SEQUENCE [LARGE SCALE GENOMIC DNA]</scope>
    <source>
        <strain evidence="16 17">PTG4-2</strain>
    </source>
</reference>
<dbReference type="Gene3D" id="1.20.950.20">
    <property type="entry name" value="Transmembrane di-heme cytochromes, Chain C"/>
    <property type="match status" value="1"/>
</dbReference>
<evidence type="ECO:0000256" key="8">
    <source>
        <dbReference type="ARBA" id="ARBA00022723"/>
    </source>
</evidence>
<dbReference type="GO" id="GO:0009326">
    <property type="term" value="C:formate dehydrogenase complex"/>
    <property type="evidence" value="ECO:0007669"/>
    <property type="project" value="InterPro"/>
</dbReference>
<dbReference type="GO" id="GO:0046872">
    <property type="term" value="F:metal ion binding"/>
    <property type="evidence" value="ECO:0007669"/>
    <property type="project" value="UniProtKB-KW"/>
</dbReference>
<dbReference type="GO" id="GO:0009055">
    <property type="term" value="F:electron transfer activity"/>
    <property type="evidence" value="ECO:0007669"/>
    <property type="project" value="InterPro"/>
</dbReference>
<keyword evidence="11" id="KW-0408">Iron</keyword>
<feature type="transmembrane region" description="Helical" evidence="14">
    <location>
        <begin position="278"/>
        <end position="299"/>
    </location>
</feature>
<feature type="region of interest" description="Disordered" evidence="13">
    <location>
        <begin position="8"/>
        <end position="40"/>
    </location>
</feature>
<feature type="transmembrane region" description="Helical" evidence="14">
    <location>
        <begin position="341"/>
        <end position="360"/>
    </location>
</feature>
<sequence length="411" mass="44761">MFAGLFLQPAAAQEQLPSKPESGIARQPGGLSRADSPSADDQLNRILARQRGENALEPVLRTAPEAGSAGGADPHSAATIAGQLGSGLSYPDAYRAIRYGTEDVRTTAHTPAAGVLIQTGGMEWLKVRRGPLREWGGYLLIGVIGILALFFLIRGRIRIRAGKAGRTILRFTFIERFAHWLLAGSFVLLALSGLFMLFGRSYLMDVMGKEAYSAGVTATKWVHNNVSWAFMLGLVMVLLFWVWHNIPSRTDWQWIKAGGGIIGKGHPHSKKFNAGQKVVFWVTILLGASVSLTGLALLFPFEMPMFAKTFQAIDWTGIPGLFGWHLPTQLAPQEEQQLAQLWHSIVAFGMMAVILAHIYIGTIGMEGAFDAMGTGQVDINWAREHHDLWVAKREAEAARRGAPDGAVAPAE</sequence>
<feature type="transmembrane region" description="Helical" evidence="14">
    <location>
        <begin position="135"/>
        <end position="157"/>
    </location>
</feature>
<dbReference type="GO" id="GO:0005886">
    <property type="term" value="C:plasma membrane"/>
    <property type="evidence" value="ECO:0007669"/>
    <property type="project" value="UniProtKB-SubCell"/>
</dbReference>
<accession>A0A8B2NQR7</accession>
<dbReference type="PANTHER" id="PTHR30074">
    <property type="entry name" value="FORMATE DEHYDROGENASE, NITRATE-INDUCIBLE, CYTOCHROME B556 FDN SUBUNIT"/>
    <property type="match status" value="1"/>
</dbReference>
<evidence type="ECO:0000313" key="17">
    <source>
        <dbReference type="Proteomes" id="UP000249590"/>
    </source>
</evidence>
<evidence type="ECO:0000256" key="13">
    <source>
        <dbReference type="SAM" id="MobiDB-lite"/>
    </source>
</evidence>
<dbReference type="PANTHER" id="PTHR30074:SF6">
    <property type="entry name" value="FORMATE DEHYDROGENASE GAMMA SUBUNIT"/>
    <property type="match status" value="1"/>
</dbReference>
<keyword evidence="5" id="KW-1003">Cell membrane</keyword>
<comment type="similarity">
    <text evidence="3">Belongs to the formate dehydrogenase gamma subunit family.</text>
</comment>
<dbReference type="GO" id="GO:0009061">
    <property type="term" value="P:anaerobic respiration"/>
    <property type="evidence" value="ECO:0007669"/>
    <property type="project" value="TreeGrafter"/>
</dbReference>
<evidence type="ECO:0000256" key="10">
    <source>
        <dbReference type="ARBA" id="ARBA00022989"/>
    </source>
</evidence>
<evidence type="ECO:0000256" key="3">
    <source>
        <dbReference type="ARBA" id="ARBA00010747"/>
    </source>
</evidence>
<dbReference type="Proteomes" id="UP000249590">
    <property type="component" value="Unassembled WGS sequence"/>
</dbReference>
<keyword evidence="17" id="KW-1185">Reference proteome</keyword>
<evidence type="ECO:0000256" key="9">
    <source>
        <dbReference type="ARBA" id="ARBA00022982"/>
    </source>
</evidence>
<keyword evidence="7 14" id="KW-0812">Transmembrane</keyword>
<keyword evidence="12 14" id="KW-0472">Membrane</keyword>
<dbReference type="GO" id="GO:0008863">
    <property type="term" value="F:formate dehydrogenase (NAD+) activity"/>
    <property type="evidence" value="ECO:0007669"/>
    <property type="project" value="InterPro"/>
</dbReference>
<dbReference type="InterPro" id="IPR006471">
    <property type="entry name" value="Formate_DH_gsu"/>
</dbReference>
<evidence type="ECO:0000256" key="11">
    <source>
        <dbReference type="ARBA" id="ARBA00023004"/>
    </source>
</evidence>
<dbReference type="GO" id="GO:0015944">
    <property type="term" value="P:formate oxidation"/>
    <property type="evidence" value="ECO:0007669"/>
    <property type="project" value="TreeGrafter"/>
</dbReference>
<dbReference type="GO" id="GO:0036397">
    <property type="term" value="F:formate dehydrogenase (quinone) activity"/>
    <property type="evidence" value="ECO:0007669"/>
    <property type="project" value="TreeGrafter"/>
</dbReference>
<dbReference type="InterPro" id="IPR016174">
    <property type="entry name" value="Di-haem_cyt_TM"/>
</dbReference>
<dbReference type="SUPFAM" id="SSF81342">
    <property type="entry name" value="Transmembrane di-heme cytochromes"/>
    <property type="match status" value="1"/>
</dbReference>
<keyword evidence="9" id="KW-0249">Electron transport</keyword>
<gene>
    <name evidence="16" type="ORF">DLJ53_21055</name>
</gene>
<evidence type="ECO:0000256" key="2">
    <source>
        <dbReference type="ARBA" id="ARBA00004651"/>
    </source>
</evidence>